<dbReference type="EMBL" id="CP017599">
    <property type="protein sequence ID" value="AOX00878.1"/>
    <property type="molecule type" value="Genomic_DNA"/>
</dbReference>
<name>A0A1D8TTB2_9CYAN</name>
<gene>
    <name evidence="3" type="ORF">BJP34_16770</name>
</gene>
<dbReference type="RefSeq" id="WP_070393329.1">
    <property type="nucleotide sequence ID" value="NZ_CP017599.1"/>
</dbReference>
<proteinExistence type="predicted"/>
<dbReference type="STRING" id="1458985.BJP34_16770"/>
<feature type="domain" description="eCIS core" evidence="2">
    <location>
        <begin position="115"/>
        <end position="180"/>
    </location>
</feature>
<evidence type="ECO:0000313" key="3">
    <source>
        <dbReference type="EMBL" id="AOX00878.1"/>
    </source>
</evidence>
<feature type="region of interest" description="Disordered" evidence="1">
    <location>
        <begin position="1"/>
        <end position="21"/>
    </location>
</feature>
<evidence type="ECO:0000256" key="1">
    <source>
        <dbReference type="SAM" id="MobiDB-lite"/>
    </source>
</evidence>
<dbReference type="InterPro" id="IPR025295">
    <property type="entry name" value="eCIS_core_dom"/>
</dbReference>
<feature type="compositionally biased region" description="Basic and acidic residues" evidence="1">
    <location>
        <begin position="8"/>
        <end position="18"/>
    </location>
</feature>
<evidence type="ECO:0000259" key="2">
    <source>
        <dbReference type="Pfam" id="PF13699"/>
    </source>
</evidence>
<feature type="region of interest" description="Disordered" evidence="1">
    <location>
        <begin position="61"/>
        <end position="116"/>
    </location>
</feature>
<protein>
    <recommendedName>
        <fullName evidence="2">eCIS core domain-containing protein</fullName>
    </recommendedName>
</protein>
<dbReference type="AlphaFoldDB" id="A0A1D8TTB2"/>
<dbReference type="Proteomes" id="UP000177870">
    <property type="component" value="Chromosome"/>
</dbReference>
<dbReference type="Pfam" id="PF13699">
    <property type="entry name" value="eCIS_core"/>
    <property type="match status" value="1"/>
</dbReference>
<accession>A0A1D8TTB2</accession>
<reference evidence="4" key="1">
    <citation type="submission" date="2016-10" db="EMBL/GenBank/DDBJ databases">
        <title>Comparative genomics uncovers the prolific and rare metabolic potential of the cyanobacterial genus Moorea.</title>
        <authorList>
            <person name="Leao T."/>
            <person name="Castelao G."/>
            <person name="Korobeynikov A."/>
            <person name="Monroe E.A."/>
            <person name="Podell S."/>
            <person name="Glukhov E."/>
            <person name="Allen E."/>
            <person name="Gerwick W.H."/>
            <person name="Gerwick L."/>
        </authorList>
    </citation>
    <scope>NUCLEOTIDE SEQUENCE [LARGE SCALE GENOMIC DNA]</scope>
    <source>
        <strain evidence="4">PAL-8-15-08-1</strain>
    </source>
</reference>
<organism evidence="3 4">
    <name type="scientific">Moorena producens PAL-8-15-08-1</name>
    <dbReference type="NCBI Taxonomy" id="1458985"/>
    <lineage>
        <taxon>Bacteria</taxon>
        <taxon>Bacillati</taxon>
        <taxon>Cyanobacteriota</taxon>
        <taxon>Cyanophyceae</taxon>
        <taxon>Coleofasciculales</taxon>
        <taxon>Coleofasciculaceae</taxon>
        <taxon>Moorena</taxon>
    </lineage>
</organism>
<feature type="compositionally biased region" description="Basic and acidic residues" evidence="1">
    <location>
        <begin position="89"/>
        <end position="116"/>
    </location>
</feature>
<evidence type="ECO:0000313" key="4">
    <source>
        <dbReference type="Proteomes" id="UP000177870"/>
    </source>
</evidence>
<dbReference type="KEGG" id="mpro:BJP34_16770"/>
<sequence>MTRQYVRRNHESPQKSDDNWILQRSAVRELPAKTLTPQTKSPASTYTGIKLDLMEIPVSNYSAQPSQPKMRSHPPVQQLRTKGMQEAQGEGRRGEHQTPVQRQEEEKKAENKTGLPDRLKEGIESLSGFDLSGVRVNYNSPKPAQLNAHAYTQGQGIEVAPGQERHLPHEAWHVVQQKQGRVKPTMEVNGVGVNDNQGLEREADVMGEQAVQMRSRAMVQQQKEKGVESVSNAHTTRSGDHTIQRLLIIDGSPKSWAEVYLAHVYPMRNEIMQETGARENDITRLLKKYDQENVNFSNISKIIEVLKQELIIERQETSISDLEILTESEGDDLFEERDEELALIKDSVKGNKLYRSMRTDEIENAISSQKLEAIGSFFSPSLDYSLQYLKGEKAKGSQYDGFVEITLNMNVYEFYQNMLEKGLVHFQNAGKAKKLFTQNKTKKGAPYLLKLEGNVLNIQLVEGGDISELNNEIHSIKILNEKK</sequence>